<reference evidence="2 3" key="1">
    <citation type="submission" date="2017-10" db="EMBL/GenBank/DDBJ databases">
        <title>Whole genome sequencing of members of genus Pseudoxanthomonas.</title>
        <authorList>
            <person name="Kumar S."/>
            <person name="Bansal K."/>
            <person name="Kaur A."/>
            <person name="Patil P."/>
            <person name="Sharma S."/>
            <person name="Patil P.B."/>
        </authorList>
    </citation>
    <scope>NUCLEOTIDE SEQUENCE [LARGE SCALE GENOMIC DNA]</scope>
    <source>
        <strain evidence="2 3">DSM 17109</strain>
    </source>
</reference>
<evidence type="ECO:0000313" key="2">
    <source>
        <dbReference type="EMBL" id="KAF1727436.1"/>
    </source>
</evidence>
<dbReference type="EMBL" id="PDWW01000001">
    <property type="protein sequence ID" value="KAF1727436.1"/>
    <property type="molecule type" value="Genomic_DNA"/>
</dbReference>
<keyword evidence="1" id="KW-0812">Transmembrane</keyword>
<keyword evidence="1" id="KW-0472">Membrane</keyword>
<comment type="caution">
    <text evidence="2">The sequence shown here is derived from an EMBL/GenBank/DDBJ whole genome shotgun (WGS) entry which is preliminary data.</text>
</comment>
<feature type="transmembrane region" description="Helical" evidence="1">
    <location>
        <begin position="94"/>
        <end position="113"/>
    </location>
</feature>
<proteinExistence type="predicted"/>
<evidence type="ECO:0000313" key="3">
    <source>
        <dbReference type="Proteomes" id="UP000781710"/>
    </source>
</evidence>
<accession>A0ABQ6ZM49</accession>
<evidence type="ECO:0008006" key="4">
    <source>
        <dbReference type="Google" id="ProtNLM"/>
    </source>
</evidence>
<keyword evidence="3" id="KW-1185">Reference proteome</keyword>
<gene>
    <name evidence="2" type="ORF">CSC78_01065</name>
</gene>
<sequence length="255" mass="27898">MEASMGEVRRVAAQAGRPYRNVGFFFLALLALVVAGFTPPVPGTPFFGYFSRAGSMDVAVMVHLHVLVALAWFVLLGVQPFLIRAGRVDLHRRLGWCSLFLIVLFAVTAVPVMKHAFENGLTQMSRNAALSMLAQPVNGLVLLLVFYALALWRRRHVHQHVACVVAAALVTATPGLARLGLYVVGGMQGILLVIVFLYVTLIVFMLLAKFRYRQPVLKGPYLPIIGVFMAAHTMDIVGSRTAAWRAVAEGIVSAW</sequence>
<evidence type="ECO:0000256" key="1">
    <source>
        <dbReference type="SAM" id="Phobius"/>
    </source>
</evidence>
<feature type="transmembrane region" description="Helical" evidence="1">
    <location>
        <begin position="164"/>
        <end position="184"/>
    </location>
</feature>
<organism evidence="2 3">
    <name type="scientific">Pseudoxanthomonas japonensis</name>
    <dbReference type="NCBI Taxonomy" id="69284"/>
    <lineage>
        <taxon>Bacteria</taxon>
        <taxon>Pseudomonadati</taxon>
        <taxon>Pseudomonadota</taxon>
        <taxon>Gammaproteobacteria</taxon>
        <taxon>Lysobacterales</taxon>
        <taxon>Lysobacteraceae</taxon>
        <taxon>Pseudoxanthomonas</taxon>
    </lineage>
</organism>
<dbReference type="Proteomes" id="UP000781710">
    <property type="component" value="Unassembled WGS sequence"/>
</dbReference>
<keyword evidence="1" id="KW-1133">Transmembrane helix</keyword>
<protein>
    <recommendedName>
        <fullName evidence="4">DUF2306 domain-containing protein</fullName>
    </recommendedName>
</protein>
<feature type="transmembrane region" description="Helical" evidence="1">
    <location>
        <begin position="133"/>
        <end position="152"/>
    </location>
</feature>
<name>A0ABQ6ZM49_9GAMM</name>
<feature type="transmembrane region" description="Helical" evidence="1">
    <location>
        <begin position="190"/>
        <end position="208"/>
    </location>
</feature>
<feature type="transmembrane region" description="Helical" evidence="1">
    <location>
        <begin position="21"/>
        <end position="38"/>
    </location>
</feature>
<feature type="transmembrane region" description="Helical" evidence="1">
    <location>
        <begin position="58"/>
        <end position="82"/>
    </location>
</feature>